<dbReference type="RefSeq" id="XP_021572016.1">
    <property type="nucleotide sequence ID" value="XM_021716341.1"/>
</dbReference>
<evidence type="ECO:0000313" key="2">
    <source>
        <dbReference type="Proteomes" id="UP000189704"/>
    </source>
</evidence>
<feature type="compositionally biased region" description="Gly residues" evidence="1">
    <location>
        <begin position="1"/>
        <end position="11"/>
    </location>
</feature>
<feature type="compositionally biased region" description="Basic and acidic residues" evidence="1">
    <location>
        <begin position="41"/>
        <end position="52"/>
    </location>
</feature>
<gene>
    <name evidence="3" type="primary">LOC103268120</name>
</gene>
<protein>
    <submittedName>
        <fullName evidence="3">Uncharacterized protein</fullName>
    </submittedName>
</protein>
<dbReference type="AlphaFoldDB" id="A0A3Q0E8Z3"/>
<feature type="region of interest" description="Disordered" evidence="1">
    <location>
        <begin position="1"/>
        <end position="60"/>
    </location>
</feature>
<dbReference type="KEGG" id="csyr:103268120"/>
<dbReference type="Proteomes" id="UP000189704">
    <property type="component" value="Unplaced"/>
</dbReference>
<feature type="compositionally biased region" description="Low complexity" evidence="1">
    <location>
        <begin position="16"/>
        <end position="26"/>
    </location>
</feature>
<evidence type="ECO:0000256" key="1">
    <source>
        <dbReference type="SAM" id="MobiDB-lite"/>
    </source>
</evidence>
<proteinExistence type="predicted"/>
<reference evidence="3" key="1">
    <citation type="submission" date="2025-08" db="UniProtKB">
        <authorList>
            <consortium name="RefSeq"/>
        </authorList>
    </citation>
    <scope>IDENTIFICATION</scope>
</reference>
<evidence type="ECO:0000313" key="3">
    <source>
        <dbReference type="RefSeq" id="XP_021572016.1"/>
    </source>
</evidence>
<organism evidence="2 3">
    <name type="scientific">Carlito syrichta</name>
    <name type="common">Philippine tarsier</name>
    <name type="synonym">Tarsius syrichta</name>
    <dbReference type="NCBI Taxonomy" id="1868482"/>
    <lineage>
        <taxon>Eukaryota</taxon>
        <taxon>Metazoa</taxon>
        <taxon>Chordata</taxon>
        <taxon>Craniata</taxon>
        <taxon>Vertebrata</taxon>
        <taxon>Euteleostomi</taxon>
        <taxon>Mammalia</taxon>
        <taxon>Eutheria</taxon>
        <taxon>Euarchontoglires</taxon>
        <taxon>Primates</taxon>
        <taxon>Haplorrhini</taxon>
        <taxon>Tarsiiformes</taxon>
        <taxon>Tarsiidae</taxon>
        <taxon>Carlito</taxon>
    </lineage>
</organism>
<keyword evidence="2" id="KW-1185">Reference proteome</keyword>
<accession>A0A3Q0E8Z3</accession>
<dbReference type="GeneID" id="103268120"/>
<sequence>MTHGGWQGSGEAGPSPALQPAADARPALPPSPARPAGSPRLPERPVRAETRRWGRPPRPRSRLSLPLCFCGRSRALGKVAGAEEAGGEEGRREAEAWTRRAAASARRGVILRL</sequence>
<name>A0A3Q0E8Z3_CARSF</name>